<evidence type="ECO:0000256" key="7">
    <source>
        <dbReference type="ARBA" id="ARBA00022723"/>
    </source>
</evidence>
<dbReference type="Pfam" id="PF01820">
    <property type="entry name" value="Dala_Dala_lig_N"/>
    <property type="match status" value="1"/>
</dbReference>
<dbReference type="GO" id="GO:0046872">
    <property type="term" value="F:metal ion binding"/>
    <property type="evidence" value="ECO:0007669"/>
    <property type="project" value="UniProtKB-KW"/>
</dbReference>
<dbReference type="NCBIfam" id="NF002378">
    <property type="entry name" value="PRK01372.1"/>
    <property type="match status" value="1"/>
</dbReference>
<dbReference type="OrthoDB" id="9813261at2"/>
<dbReference type="UniPathway" id="UPA00219"/>
<dbReference type="RefSeq" id="WP_072906066.1">
    <property type="nucleotide sequence ID" value="NZ_FQZT01000002.1"/>
</dbReference>
<feature type="binding site" evidence="18">
    <location>
        <position position="272"/>
    </location>
    <ligand>
        <name>Mg(2+)</name>
        <dbReference type="ChEBI" id="CHEBI:18420"/>
        <label>2</label>
    </ligand>
</feature>
<evidence type="ECO:0000313" key="21">
    <source>
        <dbReference type="EMBL" id="SHI80757.1"/>
    </source>
</evidence>
<feature type="active site" evidence="17">
    <location>
        <position position="24"/>
    </location>
</feature>
<feature type="binding site" evidence="18">
    <location>
        <position position="272"/>
    </location>
    <ligand>
        <name>Mg(2+)</name>
        <dbReference type="ChEBI" id="CHEBI:18420"/>
        <label>1</label>
    </ligand>
</feature>
<keyword evidence="13 18" id="KW-0464">Manganese</keyword>
<dbReference type="InterPro" id="IPR000291">
    <property type="entry name" value="D-Ala_lig_Van_CS"/>
</dbReference>
<dbReference type="SUPFAM" id="SSF52440">
    <property type="entry name" value="PreATP-grasp domain"/>
    <property type="match status" value="1"/>
</dbReference>
<dbReference type="PROSITE" id="PS50975">
    <property type="entry name" value="ATP_GRASP"/>
    <property type="match status" value="1"/>
</dbReference>
<evidence type="ECO:0000259" key="20">
    <source>
        <dbReference type="PROSITE" id="PS50975"/>
    </source>
</evidence>
<dbReference type="Pfam" id="PF07478">
    <property type="entry name" value="Dala_Dala_lig_C"/>
    <property type="match status" value="1"/>
</dbReference>
<evidence type="ECO:0000256" key="10">
    <source>
        <dbReference type="ARBA" id="ARBA00022842"/>
    </source>
</evidence>
<keyword evidence="11 16" id="KW-0133">Cell shape</keyword>
<comment type="cofactor">
    <cofactor evidence="18">
        <name>Mg(2+)</name>
        <dbReference type="ChEBI" id="CHEBI:18420"/>
    </cofactor>
    <cofactor evidence="18">
        <name>Mn(2+)</name>
        <dbReference type="ChEBI" id="CHEBI:29035"/>
    </cofactor>
    <text evidence="18">Binds 2 magnesium or manganese ions per subunit.</text>
</comment>
<dbReference type="FunFam" id="3.30.470.20:FF:000008">
    <property type="entry name" value="D-alanine--D-alanine ligase"/>
    <property type="match status" value="1"/>
</dbReference>
<dbReference type="PANTHER" id="PTHR23132:SF23">
    <property type="entry name" value="D-ALANINE--D-ALANINE LIGASE B"/>
    <property type="match status" value="1"/>
</dbReference>
<dbReference type="PANTHER" id="PTHR23132">
    <property type="entry name" value="D-ALANINE--D-ALANINE LIGASE"/>
    <property type="match status" value="1"/>
</dbReference>
<dbReference type="InterPro" id="IPR011127">
    <property type="entry name" value="Dala_Dala_lig_N"/>
</dbReference>
<evidence type="ECO:0000256" key="4">
    <source>
        <dbReference type="ARBA" id="ARBA00012216"/>
    </source>
</evidence>
<dbReference type="EMBL" id="FQZT01000002">
    <property type="protein sequence ID" value="SHI80757.1"/>
    <property type="molecule type" value="Genomic_DNA"/>
</dbReference>
<evidence type="ECO:0000256" key="12">
    <source>
        <dbReference type="ARBA" id="ARBA00022984"/>
    </source>
</evidence>
<evidence type="ECO:0000256" key="9">
    <source>
        <dbReference type="ARBA" id="ARBA00022840"/>
    </source>
</evidence>
<feature type="active site" evidence="17">
    <location>
        <position position="283"/>
    </location>
</feature>
<dbReference type="InterPro" id="IPR005905">
    <property type="entry name" value="D_ala_D_ala"/>
</dbReference>
<evidence type="ECO:0000256" key="5">
    <source>
        <dbReference type="ARBA" id="ARBA00022490"/>
    </source>
</evidence>
<dbReference type="Gene3D" id="3.30.470.20">
    <property type="entry name" value="ATP-grasp fold, B domain"/>
    <property type="match status" value="1"/>
</dbReference>
<keyword evidence="7 18" id="KW-0479">Metal-binding</keyword>
<reference evidence="21 22" key="1">
    <citation type="submission" date="2016-11" db="EMBL/GenBank/DDBJ databases">
        <authorList>
            <person name="Jaros S."/>
            <person name="Januszkiewicz K."/>
            <person name="Wedrychowicz H."/>
        </authorList>
    </citation>
    <scope>NUCLEOTIDE SEQUENCE [LARGE SCALE GENOMIC DNA]</scope>
    <source>
        <strain evidence="21 22">DSM 5091</strain>
    </source>
</reference>
<evidence type="ECO:0000256" key="17">
    <source>
        <dbReference type="PIRSR" id="PIRSR039102-1"/>
    </source>
</evidence>
<evidence type="ECO:0000313" key="22">
    <source>
        <dbReference type="Proteomes" id="UP000184171"/>
    </source>
</evidence>
<keyword evidence="9 19" id="KW-0067">ATP-binding</keyword>
<dbReference type="GO" id="GO:0005524">
    <property type="term" value="F:ATP binding"/>
    <property type="evidence" value="ECO:0007669"/>
    <property type="project" value="UniProtKB-UniRule"/>
</dbReference>
<dbReference type="InterPro" id="IPR013815">
    <property type="entry name" value="ATP_grasp_subdomain_1"/>
</dbReference>
<evidence type="ECO:0000256" key="18">
    <source>
        <dbReference type="PIRSR" id="PIRSR039102-3"/>
    </source>
</evidence>
<evidence type="ECO:0000256" key="8">
    <source>
        <dbReference type="ARBA" id="ARBA00022741"/>
    </source>
</evidence>
<comment type="catalytic activity">
    <reaction evidence="15 16">
        <text>2 D-alanine + ATP = D-alanyl-D-alanine + ADP + phosphate + H(+)</text>
        <dbReference type="Rhea" id="RHEA:11224"/>
        <dbReference type="ChEBI" id="CHEBI:15378"/>
        <dbReference type="ChEBI" id="CHEBI:30616"/>
        <dbReference type="ChEBI" id="CHEBI:43474"/>
        <dbReference type="ChEBI" id="CHEBI:57416"/>
        <dbReference type="ChEBI" id="CHEBI:57822"/>
        <dbReference type="ChEBI" id="CHEBI:456216"/>
        <dbReference type="EC" id="6.3.2.4"/>
    </reaction>
</comment>
<name>A0A1M6E5I3_MALRU</name>
<comment type="function">
    <text evidence="16">Cell wall formation.</text>
</comment>
<comment type="subcellular location">
    <subcellularLocation>
        <location evidence="2 16">Cytoplasm</location>
    </subcellularLocation>
</comment>
<keyword evidence="6 16" id="KW-0436">Ligase</keyword>
<dbReference type="Gene3D" id="3.40.50.20">
    <property type="match status" value="1"/>
</dbReference>
<dbReference type="AlphaFoldDB" id="A0A1M6E5I3"/>
<sequence length="311" mass="33710">MSGFSKEEMKQKKIAVLLGGLSAEREISLKTGTACLNALQQLGYQAVAIDAGHDLAQQLREQQIDIAFIALHGRFGEDGRVQGLLEMLEIPYTGSGVMASSVAIDKVATKKMLLYHELPTPGFDFVRPGDSTEALFERCKHLPLIVKPSREGSTIGITIARSREALRHGIDTAAALDGNVLVEDFIDGIELTVSVLSGQALPIIQIVPKGGFYDFHAKYTAGETEYLLPAPIDADCYLRIQQAAVSACETLGCRGAARVDFMLREREFYCIEVNTIPGMTETSLLPKAAAEAGIDFQHLVETILLDAGLDK</sequence>
<evidence type="ECO:0000256" key="14">
    <source>
        <dbReference type="ARBA" id="ARBA00023316"/>
    </source>
</evidence>
<organism evidence="21 22">
    <name type="scientific">Malonomonas rubra DSM 5091</name>
    <dbReference type="NCBI Taxonomy" id="1122189"/>
    <lineage>
        <taxon>Bacteria</taxon>
        <taxon>Pseudomonadati</taxon>
        <taxon>Thermodesulfobacteriota</taxon>
        <taxon>Desulfuromonadia</taxon>
        <taxon>Desulfuromonadales</taxon>
        <taxon>Geopsychrobacteraceae</taxon>
        <taxon>Malonomonas</taxon>
    </lineage>
</organism>
<keyword evidence="5 16" id="KW-0963">Cytoplasm</keyword>
<feature type="active site" evidence="17">
    <location>
        <position position="153"/>
    </location>
</feature>
<comment type="cofactor">
    <cofactor evidence="1">
        <name>Mn(2+)</name>
        <dbReference type="ChEBI" id="CHEBI:29035"/>
    </cofactor>
</comment>
<evidence type="ECO:0000256" key="11">
    <source>
        <dbReference type="ARBA" id="ARBA00022960"/>
    </source>
</evidence>
<evidence type="ECO:0000256" key="3">
    <source>
        <dbReference type="ARBA" id="ARBA00010871"/>
    </source>
</evidence>
<evidence type="ECO:0000256" key="19">
    <source>
        <dbReference type="PROSITE-ProRule" id="PRU00409"/>
    </source>
</evidence>
<proteinExistence type="inferred from homology"/>
<dbReference type="GO" id="GO:0008360">
    <property type="term" value="P:regulation of cell shape"/>
    <property type="evidence" value="ECO:0007669"/>
    <property type="project" value="UniProtKB-KW"/>
</dbReference>
<comment type="pathway">
    <text evidence="16">Cell wall biogenesis; peptidoglycan biosynthesis.</text>
</comment>
<dbReference type="GO" id="GO:0005737">
    <property type="term" value="C:cytoplasm"/>
    <property type="evidence" value="ECO:0007669"/>
    <property type="project" value="UniProtKB-SubCell"/>
</dbReference>
<dbReference type="GO" id="GO:0009252">
    <property type="term" value="P:peptidoglycan biosynthetic process"/>
    <property type="evidence" value="ECO:0007669"/>
    <property type="project" value="UniProtKB-UniRule"/>
</dbReference>
<dbReference type="SUPFAM" id="SSF56059">
    <property type="entry name" value="Glutathione synthetase ATP-binding domain-like"/>
    <property type="match status" value="1"/>
</dbReference>
<dbReference type="NCBIfam" id="TIGR01205">
    <property type="entry name" value="D_ala_D_alaTIGR"/>
    <property type="match status" value="1"/>
</dbReference>
<dbReference type="Gene3D" id="3.30.1490.20">
    <property type="entry name" value="ATP-grasp fold, A domain"/>
    <property type="match status" value="1"/>
</dbReference>
<dbReference type="InterPro" id="IPR011761">
    <property type="entry name" value="ATP-grasp"/>
</dbReference>
<keyword evidence="22" id="KW-1185">Reference proteome</keyword>
<dbReference type="STRING" id="1122189.SAMN02745165_00948"/>
<evidence type="ECO:0000256" key="6">
    <source>
        <dbReference type="ARBA" id="ARBA00022598"/>
    </source>
</evidence>
<keyword evidence="12 16" id="KW-0573">Peptidoglycan synthesis</keyword>
<protein>
    <recommendedName>
        <fullName evidence="4 16">D-alanine--D-alanine ligase</fullName>
        <ecNumber evidence="4 16">6.3.2.4</ecNumber>
    </recommendedName>
    <alternativeName>
        <fullName evidence="16">D-Ala-D-Ala ligase</fullName>
    </alternativeName>
    <alternativeName>
        <fullName evidence="16">D-alanylalanine synthetase</fullName>
    </alternativeName>
</protein>
<accession>A0A1M6E5I3</accession>
<feature type="binding site" evidence="18">
    <location>
        <position position="260"/>
    </location>
    <ligand>
        <name>Mg(2+)</name>
        <dbReference type="ChEBI" id="CHEBI:18420"/>
        <label>1</label>
    </ligand>
</feature>
<dbReference type="EC" id="6.3.2.4" evidence="4 16"/>
<dbReference type="Proteomes" id="UP000184171">
    <property type="component" value="Unassembled WGS sequence"/>
</dbReference>
<evidence type="ECO:0000256" key="2">
    <source>
        <dbReference type="ARBA" id="ARBA00004496"/>
    </source>
</evidence>
<dbReference type="InterPro" id="IPR011095">
    <property type="entry name" value="Dala_Dala_lig_C"/>
</dbReference>
<feature type="binding site" evidence="18">
    <location>
        <position position="274"/>
    </location>
    <ligand>
        <name>Mg(2+)</name>
        <dbReference type="ChEBI" id="CHEBI:18420"/>
        <label>2</label>
    </ligand>
</feature>
<keyword evidence="10 18" id="KW-0460">Magnesium</keyword>
<evidence type="ECO:0000256" key="15">
    <source>
        <dbReference type="ARBA" id="ARBA00047614"/>
    </source>
</evidence>
<keyword evidence="14 16" id="KW-0961">Cell wall biogenesis/degradation</keyword>
<comment type="similarity">
    <text evidence="3 16">Belongs to the D-alanine--D-alanine ligase family.</text>
</comment>
<keyword evidence="8 19" id="KW-0547">Nucleotide-binding</keyword>
<dbReference type="PROSITE" id="PS00843">
    <property type="entry name" value="DALA_DALA_LIGASE_1"/>
    <property type="match status" value="1"/>
</dbReference>
<dbReference type="GO" id="GO:0008716">
    <property type="term" value="F:D-alanine-D-alanine ligase activity"/>
    <property type="evidence" value="ECO:0007669"/>
    <property type="project" value="UniProtKB-UniRule"/>
</dbReference>
<feature type="domain" description="ATP-grasp" evidence="20">
    <location>
        <begin position="110"/>
        <end position="305"/>
    </location>
</feature>
<evidence type="ECO:0000256" key="16">
    <source>
        <dbReference type="HAMAP-Rule" id="MF_00047"/>
    </source>
</evidence>
<dbReference type="PIRSF" id="PIRSF039102">
    <property type="entry name" value="Ddl/VanB"/>
    <property type="match status" value="1"/>
</dbReference>
<evidence type="ECO:0000256" key="13">
    <source>
        <dbReference type="ARBA" id="ARBA00023211"/>
    </source>
</evidence>
<dbReference type="PROSITE" id="PS00844">
    <property type="entry name" value="DALA_DALA_LIGASE_2"/>
    <property type="match status" value="1"/>
</dbReference>
<dbReference type="InterPro" id="IPR016185">
    <property type="entry name" value="PreATP-grasp_dom_sf"/>
</dbReference>
<dbReference type="HAMAP" id="MF_00047">
    <property type="entry name" value="Dala_Dala_lig"/>
    <property type="match status" value="1"/>
</dbReference>
<gene>
    <name evidence="16" type="primary">ddl</name>
    <name evidence="21" type="ORF">SAMN02745165_00948</name>
</gene>
<evidence type="ECO:0000256" key="1">
    <source>
        <dbReference type="ARBA" id="ARBA00001936"/>
    </source>
</evidence>
<dbReference type="GO" id="GO:0071555">
    <property type="term" value="P:cell wall organization"/>
    <property type="evidence" value="ECO:0007669"/>
    <property type="project" value="UniProtKB-KW"/>
</dbReference>